<dbReference type="InterPro" id="IPR025665">
    <property type="entry name" value="Beta-barrel_OMP_2"/>
</dbReference>
<dbReference type="RefSeq" id="WP_241274901.1">
    <property type="nucleotide sequence ID" value="NZ_JAKZGS010000007.1"/>
</dbReference>
<dbReference type="Pfam" id="PF13568">
    <property type="entry name" value="OMP_b-brl_2"/>
    <property type="match status" value="1"/>
</dbReference>
<protein>
    <submittedName>
        <fullName evidence="2">PorT family protein</fullName>
    </submittedName>
</protein>
<dbReference type="Proteomes" id="UP001165488">
    <property type="component" value="Unassembled WGS sequence"/>
</dbReference>
<evidence type="ECO:0000313" key="3">
    <source>
        <dbReference type="Proteomes" id="UP001165488"/>
    </source>
</evidence>
<sequence length="187" mass="20260">MKKSLYLTLILAFVGLSGSYAQGLNFGLKGGANFSNFEGSNTTVESESITSYHAGAFVELGLGSNFSIQPELLYSTMGANVTSFNSASNDFKNELGYLSIPVMARIYLIPNRLSLDVGPQVSFLMNERDNFSLEKSNTFDFAVSGGVTLHILGPLFIQGRYNLGLTDVKTDAEVTNRVLQLSAGIRF</sequence>
<feature type="domain" description="Outer membrane protein beta-barrel" evidence="1">
    <location>
        <begin position="21"/>
        <end position="168"/>
    </location>
</feature>
<reference evidence="2" key="1">
    <citation type="submission" date="2022-03" db="EMBL/GenBank/DDBJ databases">
        <title>De novo assembled genomes of Belliella spp. (Cyclobacteriaceae) strains.</title>
        <authorList>
            <person name="Szabo A."/>
            <person name="Korponai K."/>
            <person name="Felfoldi T."/>
        </authorList>
    </citation>
    <scope>NUCLEOTIDE SEQUENCE</scope>
    <source>
        <strain evidence="2">DSM 107340</strain>
    </source>
</reference>
<dbReference type="InterPro" id="IPR011250">
    <property type="entry name" value="OMP/PagP_B-barrel"/>
</dbReference>
<gene>
    <name evidence="2" type="ORF">MM236_10325</name>
</gene>
<proteinExistence type="predicted"/>
<organism evidence="2 3">
    <name type="scientific">Belliella calami</name>
    <dbReference type="NCBI Taxonomy" id="2923436"/>
    <lineage>
        <taxon>Bacteria</taxon>
        <taxon>Pseudomonadati</taxon>
        <taxon>Bacteroidota</taxon>
        <taxon>Cytophagia</taxon>
        <taxon>Cytophagales</taxon>
        <taxon>Cyclobacteriaceae</taxon>
        <taxon>Belliella</taxon>
    </lineage>
</organism>
<dbReference type="SUPFAM" id="SSF56925">
    <property type="entry name" value="OMPA-like"/>
    <property type="match status" value="1"/>
</dbReference>
<accession>A0ABS9UP31</accession>
<dbReference type="EMBL" id="JAKZGS010000007">
    <property type="protein sequence ID" value="MCH7398387.1"/>
    <property type="molecule type" value="Genomic_DNA"/>
</dbReference>
<keyword evidence="3" id="KW-1185">Reference proteome</keyword>
<evidence type="ECO:0000313" key="2">
    <source>
        <dbReference type="EMBL" id="MCH7398387.1"/>
    </source>
</evidence>
<comment type="caution">
    <text evidence="2">The sequence shown here is derived from an EMBL/GenBank/DDBJ whole genome shotgun (WGS) entry which is preliminary data.</text>
</comment>
<name>A0ABS9UP31_9BACT</name>
<evidence type="ECO:0000259" key="1">
    <source>
        <dbReference type="Pfam" id="PF13568"/>
    </source>
</evidence>